<protein>
    <submittedName>
        <fullName evidence="1">Uncharacterized protein</fullName>
    </submittedName>
</protein>
<sequence>MIRALSHQNFSIGFISRRRFSTDSILSFYDYNLKKNIKKGDKKLKGIACYFLSNSSSVFKRRR</sequence>
<reference evidence="1" key="1">
    <citation type="journal article" date="2022" name="Front. Genet.">
        <title>Chromosome-Scale Assembly of the Dendrobium nobile Genome Provides Insights Into the Molecular Mechanism of the Biosynthesis of the Medicinal Active Ingredient of Dendrobium.</title>
        <authorList>
            <person name="Xu Q."/>
            <person name="Niu S.-C."/>
            <person name="Li K.-L."/>
            <person name="Zheng P.-J."/>
            <person name="Zhang X.-J."/>
            <person name="Jia Y."/>
            <person name="Liu Y."/>
            <person name="Niu Y.-X."/>
            <person name="Yu L.-H."/>
            <person name="Chen D.-F."/>
            <person name="Zhang G.-Q."/>
        </authorList>
    </citation>
    <scope>NUCLEOTIDE SEQUENCE</scope>
    <source>
        <tissue evidence="1">Leaf</tissue>
    </source>
</reference>
<evidence type="ECO:0000313" key="1">
    <source>
        <dbReference type="EMBL" id="KAI0495883.1"/>
    </source>
</evidence>
<dbReference type="Proteomes" id="UP000829196">
    <property type="component" value="Unassembled WGS sequence"/>
</dbReference>
<dbReference type="AlphaFoldDB" id="A0A8T3AI69"/>
<gene>
    <name evidence="1" type="ORF">KFK09_022190</name>
</gene>
<proteinExistence type="predicted"/>
<dbReference type="EMBL" id="JAGYWB010000016">
    <property type="protein sequence ID" value="KAI0495883.1"/>
    <property type="molecule type" value="Genomic_DNA"/>
</dbReference>
<evidence type="ECO:0000313" key="2">
    <source>
        <dbReference type="Proteomes" id="UP000829196"/>
    </source>
</evidence>
<comment type="caution">
    <text evidence="1">The sequence shown here is derived from an EMBL/GenBank/DDBJ whole genome shotgun (WGS) entry which is preliminary data.</text>
</comment>
<keyword evidence="2" id="KW-1185">Reference proteome</keyword>
<accession>A0A8T3AI69</accession>
<organism evidence="1 2">
    <name type="scientific">Dendrobium nobile</name>
    <name type="common">Orchid</name>
    <dbReference type="NCBI Taxonomy" id="94219"/>
    <lineage>
        <taxon>Eukaryota</taxon>
        <taxon>Viridiplantae</taxon>
        <taxon>Streptophyta</taxon>
        <taxon>Embryophyta</taxon>
        <taxon>Tracheophyta</taxon>
        <taxon>Spermatophyta</taxon>
        <taxon>Magnoliopsida</taxon>
        <taxon>Liliopsida</taxon>
        <taxon>Asparagales</taxon>
        <taxon>Orchidaceae</taxon>
        <taxon>Epidendroideae</taxon>
        <taxon>Malaxideae</taxon>
        <taxon>Dendrobiinae</taxon>
        <taxon>Dendrobium</taxon>
    </lineage>
</organism>
<name>A0A8T3AI69_DENNO</name>